<evidence type="ECO:0000313" key="3">
    <source>
        <dbReference type="EMBL" id="SEQ90611.1"/>
    </source>
</evidence>
<evidence type="ECO:0000313" key="4">
    <source>
        <dbReference type="Proteomes" id="UP000199572"/>
    </source>
</evidence>
<proteinExistence type="predicted"/>
<reference evidence="3 4" key="1">
    <citation type="submission" date="2016-10" db="EMBL/GenBank/DDBJ databases">
        <authorList>
            <person name="de Groot N.N."/>
        </authorList>
    </citation>
    <scope>NUCLEOTIDE SEQUENCE [LARGE SCALE GENOMIC DNA]</scope>
    <source>
        <strain evidence="3 4">DSM 18610</strain>
    </source>
</reference>
<dbReference type="Gene3D" id="3.30.2310.20">
    <property type="entry name" value="RelE-like"/>
    <property type="match status" value="1"/>
</dbReference>
<dbReference type="STRING" id="390241.SAMN04488023_10284"/>
<dbReference type="RefSeq" id="WP_090880615.1">
    <property type="nucleotide sequence ID" value="NZ_FOGG01000002.1"/>
</dbReference>
<dbReference type="OrthoDB" id="7030467at2"/>
<name>A0A1H9JUC3_9SPHI</name>
<dbReference type="NCBIfam" id="TIGR02385">
    <property type="entry name" value="RelE_StbE"/>
    <property type="match status" value="1"/>
</dbReference>
<accession>A0A1H9JUC3</accession>
<dbReference type="InterPro" id="IPR035093">
    <property type="entry name" value="RelE/ParE_toxin_dom_sf"/>
</dbReference>
<dbReference type="EMBL" id="FOGG01000002">
    <property type="protein sequence ID" value="SEQ90611.1"/>
    <property type="molecule type" value="Genomic_DNA"/>
</dbReference>
<dbReference type="Proteomes" id="UP000199572">
    <property type="component" value="Unassembled WGS sequence"/>
</dbReference>
<protein>
    <submittedName>
        <fullName evidence="3">mRNA interferase YafQ</fullName>
    </submittedName>
</protein>
<keyword evidence="4" id="KW-1185">Reference proteome</keyword>
<evidence type="ECO:0000256" key="1">
    <source>
        <dbReference type="ARBA" id="ARBA00022649"/>
    </source>
</evidence>
<dbReference type="GO" id="GO:0004521">
    <property type="term" value="F:RNA endonuclease activity"/>
    <property type="evidence" value="ECO:0007669"/>
    <property type="project" value="TreeGrafter"/>
</dbReference>
<dbReference type="InterPro" id="IPR004386">
    <property type="entry name" value="Toxin_YafQ-like"/>
</dbReference>
<evidence type="ECO:0000256" key="2">
    <source>
        <dbReference type="PIRSR" id="PIRSR006156-1"/>
    </source>
</evidence>
<feature type="active site" description="Proton donor" evidence="2">
    <location>
        <position position="86"/>
    </location>
</feature>
<gene>
    <name evidence="3" type="ORF">SAMN04488023_10284</name>
</gene>
<dbReference type="Pfam" id="PF15738">
    <property type="entry name" value="YafQ_toxin"/>
    <property type="match status" value="1"/>
</dbReference>
<keyword evidence="1" id="KW-1277">Toxin-antitoxin system</keyword>
<dbReference type="PANTHER" id="PTHR40588">
    <property type="entry name" value="MRNA INTERFERASE TOXIN YAFQ"/>
    <property type="match status" value="1"/>
</dbReference>
<dbReference type="InterPro" id="IPR007712">
    <property type="entry name" value="RelE/ParE_toxin"/>
</dbReference>
<dbReference type="AlphaFoldDB" id="A0A1H9JUC3"/>
<dbReference type="GO" id="GO:0006415">
    <property type="term" value="P:translational termination"/>
    <property type="evidence" value="ECO:0007669"/>
    <property type="project" value="TreeGrafter"/>
</dbReference>
<organism evidence="3 4">
    <name type="scientific">Pedobacter rhizosphaerae</name>
    <dbReference type="NCBI Taxonomy" id="390241"/>
    <lineage>
        <taxon>Bacteria</taxon>
        <taxon>Pseudomonadati</taxon>
        <taxon>Bacteroidota</taxon>
        <taxon>Sphingobacteriia</taxon>
        <taxon>Sphingobacteriales</taxon>
        <taxon>Sphingobacteriaceae</taxon>
        <taxon>Pedobacter</taxon>
    </lineage>
</organism>
<dbReference type="PIRSF" id="PIRSF006156">
    <property type="entry name" value="YafQ"/>
    <property type="match status" value="1"/>
</dbReference>
<dbReference type="SUPFAM" id="SSF143011">
    <property type="entry name" value="RelE-like"/>
    <property type="match status" value="1"/>
</dbReference>
<dbReference type="PANTHER" id="PTHR40588:SF1">
    <property type="entry name" value="MRNA INTERFERASE TOXIN YAFQ"/>
    <property type="match status" value="1"/>
</dbReference>
<sequence length="90" mass="10850">MYSISFSTQFKKDYKRCLKRKYDISLLESILQTLREAGTLPPKYKPHLLSGNYAGFWECHIKSDWLMIWFQNHETREIYLDRLGTHSDLF</sequence>
<dbReference type="GO" id="GO:0006402">
    <property type="term" value="P:mRNA catabolic process"/>
    <property type="evidence" value="ECO:0007669"/>
    <property type="project" value="TreeGrafter"/>
</dbReference>